<sequence>MTDRVRRPRGQTREGCRAAMKINFDNEKMLWVVTEFGNHHCKLLSGKHNQFLRSHQHVDDCDIAQVQSLRLVGVKTSQVMDHLMDQSESYAIVGYTKKDLQNWLDTIRMSASCNSDTDSIISYMTVKLEMDPRFFFRYSILEDGSKGNLFWADAMSQCDYRYFGDVMSFDKTHLTNSYNRPLVIFIGVNNHTKTTVFGFGLLVDETVDTYTWILMSFLEAMRGKCPISVVTDGDRAMSKALMLVMGTVVHRLCSWHLERNVQTNVGD</sequence>
<keyword evidence="3" id="KW-1185">Reference proteome</keyword>
<feature type="domain" description="MULE transposase" evidence="1">
    <location>
        <begin position="166"/>
        <end position="259"/>
    </location>
</feature>
<name>A0AAD9UA11_9ROSI</name>
<evidence type="ECO:0000313" key="3">
    <source>
        <dbReference type="Proteomes" id="UP001280121"/>
    </source>
</evidence>
<gene>
    <name evidence="2" type="ORF">Ddye_018155</name>
</gene>
<dbReference type="PANTHER" id="PTHR47718:SF15">
    <property type="entry name" value="PROTEIN FAR1-RELATED SEQUENCE 5-LIKE"/>
    <property type="match status" value="1"/>
</dbReference>
<accession>A0AAD9UA11</accession>
<organism evidence="2 3">
    <name type="scientific">Dipteronia dyeriana</name>
    <dbReference type="NCBI Taxonomy" id="168575"/>
    <lineage>
        <taxon>Eukaryota</taxon>
        <taxon>Viridiplantae</taxon>
        <taxon>Streptophyta</taxon>
        <taxon>Embryophyta</taxon>
        <taxon>Tracheophyta</taxon>
        <taxon>Spermatophyta</taxon>
        <taxon>Magnoliopsida</taxon>
        <taxon>eudicotyledons</taxon>
        <taxon>Gunneridae</taxon>
        <taxon>Pentapetalae</taxon>
        <taxon>rosids</taxon>
        <taxon>malvids</taxon>
        <taxon>Sapindales</taxon>
        <taxon>Sapindaceae</taxon>
        <taxon>Hippocastanoideae</taxon>
        <taxon>Acereae</taxon>
        <taxon>Dipteronia</taxon>
    </lineage>
</organism>
<reference evidence="2" key="1">
    <citation type="journal article" date="2023" name="Plant J.">
        <title>Genome sequences and population genomics provide insights into the demographic history, inbreeding, and mutation load of two 'living fossil' tree species of Dipteronia.</title>
        <authorList>
            <person name="Feng Y."/>
            <person name="Comes H.P."/>
            <person name="Chen J."/>
            <person name="Zhu S."/>
            <person name="Lu R."/>
            <person name="Zhang X."/>
            <person name="Li P."/>
            <person name="Qiu J."/>
            <person name="Olsen K.M."/>
            <person name="Qiu Y."/>
        </authorList>
    </citation>
    <scope>NUCLEOTIDE SEQUENCE</scope>
    <source>
        <strain evidence="2">KIB01</strain>
    </source>
</reference>
<proteinExistence type="predicted"/>
<comment type="caution">
    <text evidence="2">The sequence shown here is derived from an EMBL/GenBank/DDBJ whole genome shotgun (WGS) entry which is preliminary data.</text>
</comment>
<dbReference type="Proteomes" id="UP001280121">
    <property type="component" value="Unassembled WGS sequence"/>
</dbReference>
<dbReference type="Pfam" id="PF10551">
    <property type="entry name" value="MULE"/>
    <property type="match status" value="1"/>
</dbReference>
<dbReference type="PANTHER" id="PTHR47718">
    <property type="entry name" value="OS01G0519700 PROTEIN"/>
    <property type="match status" value="1"/>
</dbReference>
<evidence type="ECO:0000259" key="1">
    <source>
        <dbReference type="Pfam" id="PF10551"/>
    </source>
</evidence>
<dbReference type="EMBL" id="JANJYI010000005">
    <property type="protein sequence ID" value="KAK2650666.1"/>
    <property type="molecule type" value="Genomic_DNA"/>
</dbReference>
<dbReference type="AlphaFoldDB" id="A0AAD9UA11"/>
<evidence type="ECO:0000313" key="2">
    <source>
        <dbReference type="EMBL" id="KAK2650666.1"/>
    </source>
</evidence>
<protein>
    <recommendedName>
        <fullName evidence="1">MULE transposase domain-containing protein</fullName>
    </recommendedName>
</protein>
<dbReference type="InterPro" id="IPR018289">
    <property type="entry name" value="MULE_transposase_dom"/>
</dbReference>